<keyword evidence="2" id="KW-1185">Reference proteome</keyword>
<name>A0A117NLE1_PENFR</name>
<protein>
    <submittedName>
        <fullName evidence="1">Uncharacterized protein</fullName>
    </submittedName>
</protein>
<dbReference type="AlphaFoldDB" id="A0A117NLE1"/>
<dbReference type="Proteomes" id="UP000055045">
    <property type="component" value="Unassembled WGS sequence"/>
</dbReference>
<gene>
    <name evidence="1" type="ORF">ACN42_g9607</name>
</gene>
<organism evidence="1 2">
    <name type="scientific">Penicillium freii</name>
    <dbReference type="NCBI Taxonomy" id="48697"/>
    <lineage>
        <taxon>Eukaryota</taxon>
        <taxon>Fungi</taxon>
        <taxon>Dikarya</taxon>
        <taxon>Ascomycota</taxon>
        <taxon>Pezizomycotina</taxon>
        <taxon>Eurotiomycetes</taxon>
        <taxon>Eurotiomycetidae</taxon>
        <taxon>Eurotiales</taxon>
        <taxon>Aspergillaceae</taxon>
        <taxon>Penicillium</taxon>
    </lineage>
</organism>
<evidence type="ECO:0000313" key="2">
    <source>
        <dbReference type="Proteomes" id="UP000055045"/>
    </source>
</evidence>
<accession>A0A117NLE1</accession>
<reference evidence="1 2" key="1">
    <citation type="submission" date="2015-10" db="EMBL/GenBank/DDBJ databases">
        <title>Genome sequencing of Penicillium freii.</title>
        <authorList>
            <person name="Nguyen H.D."/>
            <person name="Visagie C.M."/>
            <person name="Seifert K.A."/>
        </authorList>
    </citation>
    <scope>NUCLEOTIDE SEQUENCE [LARGE SCALE GENOMIC DNA]</scope>
    <source>
        <strain evidence="1 2">DAOM 242723</strain>
    </source>
</reference>
<comment type="caution">
    <text evidence="1">The sequence shown here is derived from an EMBL/GenBank/DDBJ whole genome shotgun (WGS) entry which is preliminary data.</text>
</comment>
<evidence type="ECO:0000313" key="1">
    <source>
        <dbReference type="EMBL" id="KUM57575.1"/>
    </source>
</evidence>
<proteinExistence type="predicted"/>
<dbReference type="EMBL" id="LLXE01000353">
    <property type="protein sequence ID" value="KUM57575.1"/>
    <property type="molecule type" value="Genomic_DNA"/>
</dbReference>
<sequence>MHSLPPEPKINNYNLIVKCEPKRPVKDLRLGILGSEIMITFLFSMVNIVEFPKINHFTDRVNRIPSPIPASIQAFVRSNGLPETIPIQETANRRGPIYRTLVGLAFSHLLRDRRILPIPGPLSSPTWCFVQCTLDMNRSTKEDT</sequence>